<keyword evidence="2" id="KW-1185">Reference proteome</keyword>
<name>A0ABZ2CYA8_9BACI</name>
<evidence type="ECO:0000313" key="1">
    <source>
        <dbReference type="EMBL" id="WWA30335.1"/>
    </source>
</evidence>
<protein>
    <submittedName>
        <fullName evidence="1">Uncharacterized protein</fullName>
    </submittedName>
</protein>
<evidence type="ECO:0000313" key="2">
    <source>
        <dbReference type="Proteomes" id="UP001341136"/>
    </source>
</evidence>
<gene>
    <name evidence="1" type="ORF">V5G21_00635</name>
</gene>
<accession>A0ABZ2CYA8</accession>
<sequence length="47" mass="5189">MNENIIEHANAISTWLKENVNPHTAVVITDSGVKVVADEAYVPLNDR</sequence>
<reference evidence="1 2" key="1">
    <citation type="submission" date="2024-01" db="EMBL/GenBank/DDBJ databases">
        <title>Culturomics analysis of mouse respiratory tract.</title>
        <authorList>
            <person name="Phillips A.M."/>
            <person name="Collette N.M."/>
            <person name="Mageeney C.M."/>
            <person name="Sinha A."/>
            <person name="Hern K.E."/>
            <person name="Arkin A.P."/>
            <person name="Williams K.P."/>
            <person name="Branda S."/>
        </authorList>
    </citation>
    <scope>NUCLEOTIDE SEQUENCE [LARGE SCALE GENOMIC DNA]</scope>
    <source>
        <strain evidence="1 2">CP20</strain>
    </source>
</reference>
<dbReference type="Proteomes" id="UP001341136">
    <property type="component" value="Chromosome"/>
</dbReference>
<proteinExistence type="predicted"/>
<dbReference type="EMBL" id="CP144921">
    <property type="protein sequence ID" value="WWA30335.1"/>
    <property type="molecule type" value="Genomic_DNA"/>
</dbReference>
<dbReference type="RefSeq" id="WP_338465091.1">
    <property type="nucleotide sequence ID" value="NZ_CP144921.1"/>
</dbReference>
<organism evidence="1 2">
    <name type="scientific">Shouchella rhizosphaerae</name>
    <dbReference type="NCBI Taxonomy" id="866786"/>
    <lineage>
        <taxon>Bacteria</taxon>
        <taxon>Bacillati</taxon>
        <taxon>Bacillota</taxon>
        <taxon>Bacilli</taxon>
        <taxon>Bacillales</taxon>
        <taxon>Bacillaceae</taxon>
        <taxon>Shouchella</taxon>
    </lineage>
</organism>